<sequence length="361" mass="40034">MIYLPLPRYMCNILRSYELDTPTFLGKVKGDHIDSIQQYGRSDDYVIPDGAKINHYLGHRTLPSKQSFTFTPTEHDLMDEIVAAVNSRSESWWSRILKMSVIVAQMEGQGTLSTNDNQNENGVPDSARDANNVIRKAIDVETSRIRGVLKNTTNNEAIHAIIDTIKVTLQHNDVDNGISKKKLIGEIECTCKKPIVIQYECHSWNVSNFMPHYWKFHTPSEGEGKKETNKRKPPQKQDASSKKQTPGSQEVEQEGEVDKPDTIADEMEVSQNGPALNQLHDSCPSNLTNDSGIVADISTISYADSNDDLAQAPDASLAPTTPSAVEMMPHQASTLASTDADGLIPVHQESQLLQIEGFQMS</sequence>
<proteinExistence type="predicted"/>
<reference evidence="1" key="1">
    <citation type="submission" date="2023-04" db="EMBL/GenBank/DDBJ databases">
        <title>A chromosome-level genome assembly of the parasitoid wasp Eretmocerus hayati.</title>
        <authorList>
            <person name="Zhong Y."/>
            <person name="Liu S."/>
            <person name="Liu Y."/>
        </authorList>
    </citation>
    <scope>NUCLEOTIDE SEQUENCE</scope>
    <source>
        <strain evidence="1">ZJU_SS_LIU_2023</strain>
    </source>
</reference>
<dbReference type="EMBL" id="CM056743">
    <property type="protein sequence ID" value="KAJ8671028.1"/>
    <property type="molecule type" value="Genomic_DNA"/>
</dbReference>
<comment type="caution">
    <text evidence="1">The sequence shown here is derived from an EMBL/GenBank/DDBJ whole genome shotgun (WGS) entry which is preliminary data.</text>
</comment>
<evidence type="ECO:0000313" key="2">
    <source>
        <dbReference type="Proteomes" id="UP001239111"/>
    </source>
</evidence>
<organism evidence="1 2">
    <name type="scientific">Eretmocerus hayati</name>
    <dbReference type="NCBI Taxonomy" id="131215"/>
    <lineage>
        <taxon>Eukaryota</taxon>
        <taxon>Metazoa</taxon>
        <taxon>Ecdysozoa</taxon>
        <taxon>Arthropoda</taxon>
        <taxon>Hexapoda</taxon>
        <taxon>Insecta</taxon>
        <taxon>Pterygota</taxon>
        <taxon>Neoptera</taxon>
        <taxon>Endopterygota</taxon>
        <taxon>Hymenoptera</taxon>
        <taxon>Apocrita</taxon>
        <taxon>Proctotrupomorpha</taxon>
        <taxon>Chalcidoidea</taxon>
        <taxon>Aphelinidae</taxon>
        <taxon>Aphelininae</taxon>
        <taxon>Eretmocerus</taxon>
    </lineage>
</organism>
<evidence type="ECO:0000313" key="1">
    <source>
        <dbReference type="EMBL" id="KAJ8671028.1"/>
    </source>
</evidence>
<name>A0ACC2NJP6_9HYME</name>
<dbReference type="Proteomes" id="UP001239111">
    <property type="component" value="Chromosome 3"/>
</dbReference>
<accession>A0ACC2NJP6</accession>
<keyword evidence="2" id="KW-1185">Reference proteome</keyword>
<gene>
    <name evidence="1" type="ORF">QAD02_002287</name>
</gene>
<protein>
    <submittedName>
        <fullName evidence="1">Uncharacterized protein</fullName>
    </submittedName>
</protein>